<dbReference type="GO" id="GO:0003950">
    <property type="term" value="F:NAD+ poly-ADP-ribosyltransferase activity"/>
    <property type="evidence" value="ECO:0007669"/>
    <property type="project" value="InterPro"/>
</dbReference>
<evidence type="ECO:0000256" key="4">
    <source>
        <dbReference type="ARBA" id="ARBA00023242"/>
    </source>
</evidence>
<keyword evidence="2" id="KW-0217">Developmental protein</keyword>
<protein>
    <recommendedName>
        <fullName evidence="10">Poly [ADP-ribose] polymerase</fullName>
    </recommendedName>
</protein>
<dbReference type="EMBL" id="MTKT01005615">
    <property type="protein sequence ID" value="OWM65445.1"/>
    <property type="molecule type" value="Genomic_DNA"/>
</dbReference>
<feature type="domain" description="PARP catalytic" evidence="6">
    <location>
        <begin position="77"/>
        <end position="300"/>
    </location>
</feature>
<evidence type="ECO:0000256" key="5">
    <source>
        <dbReference type="SAM" id="MobiDB-lite"/>
    </source>
</evidence>
<comment type="subcellular location">
    <subcellularLocation>
        <location evidence="1">Nucleus</location>
    </subcellularLocation>
</comment>
<keyword evidence="3" id="KW-0346">Stress response</keyword>
<gene>
    <name evidence="8" type="ORF">CDL15_Pgr009035</name>
</gene>
<evidence type="ECO:0000256" key="1">
    <source>
        <dbReference type="ARBA" id="ARBA00004123"/>
    </source>
</evidence>
<feature type="region of interest" description="Disordered" evidence="5">
    <location>
        <begin position="34"/>
        <end position="67"/>
    </location>
</feature>
<evidence type="ECO:0000256" key="2">
    <source>
        <dbReference type="ARBA" id="ARBA00022473"/>
    </source>
</evidence>
<dbReference type="Proteomes" id="UP000197138">
    <property type="component" value="Unassembled WGS sequence"/>
</dbReference>
<keyword evidence="4" id="KW-0539">Nucleus</keyword>
<sequence>MADSVEQCRLLPTAALGANDHFARAFDLNHAVSDTEDDDSFTGTGTDTDTSSDGSEPTSSVSDCESGVSGNSTSYSSAAAAGSAGFPCFDDGMIRLSYGDKAHDLIKGRFVSGLGQLREKTTVAAIHRNCYSSPTAQARAQAFQIYLQATQKKRVGDANVKYAWYAASKEDMAKIMCFGFGHCGNTSNGLFGSGIYLSPDNHPLESVKFAPLDKDGMRHLLLCRVILGKSELIHPGSEQHHPSSEEFDSGVDSLSCPKKYIVWSTHMNTHVLPEYVVSFRMPCCLKGLLETQSPLRKPTSPWMPFSMLISELSKILPAPTIGSISKYHKDYKEKKISRQELIRKMRQFTGDKLLIAVIKSFRSNVLVLSGTPHVFWFQMSIMLRSVFLDLYYYSVAETQGSK</sequence>
<accession>A0A218VY83</accession>
<organism evidence="8 9">
    <name type="scientific">Punica granatum</name>
    <name type="common">Pomegranate</name>
    <dbReference type="NCBI Taxonomy" id="22663"/>
    <lineage>
        <taxon>Eukaryota</taxon>
        <taxon>Viridiplantae</taxon>
        <taxon>Streptophyta</taxon>
        <taxon>Embryophyta</taxon>
        <taxon>Tracheophyta</taxon>
        <taxon>Spermatophyta</taxon>
        <taxon>Magnoliopsida</taxon>
        <taxon>eudicotyledons</taxon>
        <taxon>Gunneridae</taxon>
        <taxon>Pentapetalae</taxon>
        <taxon>rosids</taxon>
        <taxon>malvids</taxon>
        <taxon>Myrtales</taxon>
        <taxon>Lythraceae</taxon>
        <taxon>Punica</taxon>
    </lineage>
</organism>
<dbReference type="PANTHER" id="PTHR32263:SF12">
    <property type="entry name" value="INACTIVE POLY [ADP-RIBOSE] POLYMERASE SRO4-RELATED"/>
    <property type="match status" value="1"/>
</dbReference>
<evidence type="ECO:0000259" key="6">
    <source>
        <dbReference type="PROSITE" id="PS51059"/>
    </source>
</evidence>
<name>A0A218VY83_PUNGR</name>
<dbReference type="InterPro" id="IPR012317">
    <property type="entry name" value="Poly(ADP-ribose)pol_cat_dom"/>
</dbReference>
<evidence type="ECO:0000256" key="3">
    <source>
        <dbReference type="ARBA" id="ARBA00023016"/>
    </source>
</evidence>
<dbReference type="GO" id="GO:0005634">
    <property type="term" value="C:nucleus"/>
    <property type="evidence" value="ECO:0007669"/>
    <property type="project" value="UniProtKB-SubCell"/>
</dbReference>
<dbReference type="PROSITE" id="PS51059">
    <property type="entry name" value="PARP_CATALYTIC"/>
    <property type="match status" value="1"/>
</dbReference>
<dbReference type="SUPFAM" id="SSF56399">
    <property type="entry name" value="ADP-ribosylation"/>
    <property type="match status" value="1"/>
</dbReference>
<dbReference type="PANTHER" id="PTHR32263">
    <property type="entry name" value="INACTIVE POLY [ADP-RIBOSE] POLYMERASE SRO4-RELATED"/>
    <property type="match status" value="1"/>
</dbReference>
<dbReference type="AlphaFoldDB" id="A0A218VY83"/>
<evidence type="ECO:0008006" key="10">
    <source>
        <dbReference type="Google" id="ProtNLM"/>
    </source>
</evidence>
<dbReference type="InterPro" id="IPR044964">
    <property type="entry name" value="RCD1/SRO1-5"/>
</dbReference>
<dbReference type="Pfam" id="PF12174">
    <property type="entry name" value="RST"/>
    <property type="match status" value="1"/>
</dbReference>
<dbReference type="Gene3D" id="3.90.228.10">
    <property type="match status" value="1"/>
</dbReference>
<feature type="compositionally biased region" description="Low complexity" evidence="5">
    <location>
        <begin position="41"/>
        <end position="67"/>
    </location>
</feature>
<dbReference type="InterPro" id="IPR022003">
    <property type="entry name" value="RST"/>
</dbReference>
<evidence type="ECO:0000313" key="9">
    <source>
        <dbReference type="Proteomes" id="UP000197138"/>
    </source>
</evidence>
<feature type="domain" description="RST" evidence="7">
    <location>
        <begin position="296"/>
        <end position="367"/>
    </location>
</feature>
<evidence type="ECO:0000313" key="8">
    <source>
        <dbReference type="EMBL" id="OWM65445.1"/>
    </source>
</evidence>
<evidence type="ECO:0000259" key="7">
    <source>
        <dbReference type="PROSITE" id="PS51879"/>
    </source>
</evidence>
<reference evidence="9" key="1">
    <citation type="journal article" date="2017" name="Plant J.">
        <title>The pomegranate (Punica granatum L.) genome and the genomics of punicalagin biosynthesis.</title>
        <authorList>
            <person name="Qin G."/>
            <person name="Xu C."/>
            <person name="Ming R."/>
            <person name="Tang H."/>
            <person name="Guyot R."/>
            <person name="Kramer E.M."/>
            <person name="Hu Y."/>
            <person name="Yi X."/>
            <person name="Qi Y."/>
            <person name="Xu X."/>
            <person name="Gao Z."/>
            <person name="Pan H."/>
            <person name="Jian J."/>
            <person name="Tian Y."/>
            <person name="Yue Z."/>
            <person name="Xu Y."/>
        </authorList>
    </citation>
    <scope>NUCLEOTIDE SEQUENCE [LARGE SCALE GENOMIC DNA]</scope>
    <source>
        <strain evidence="9">cv. Dabenzi</strain>
    </source>
</reference>
<dbReference type="PROSITE" id="PS51879">
    <property type="entry name" value="RST"/>
    <property type="match status" value="1"/>
</dbReference>
<proteinExistence type="predicted"/>
<comment type="caution">
    <text evidence="8">The sequence shown here is derived from an EMBL/GenBank/DDBJ whole genome shotgun (WGS) entry which is preliminary data.</text>
</comment>